<dbReference type="PANTHER" id="PTHR18849">
    <property type="entry name" value="LEUCINE RICH REPEAT PROTEIN"/>
    <property type="match status" value="1"/>
</dbReference>
<comment type="subcellular location">
    <subcellularLocation>
        <location evidence="1">Cytoplasm</location>
    </subcellularLocation>
</comment>
<keyword evidence="6" id="KW-0143">Chaperone</keyword>
<evidence type="ECO:0000256" key="1">
    <source>
        <dbReference type="ARBA" id="ARBA00004496"/>
    </source>
</evidence>
<evidence type="ECO:0000256" key="2">
    <source>
        <dbReference type="ARBA" id="ARBA00006286"/>
    </source>
</evidence>
<dbReference type="PANTHER" id="PTHR18849:SF0">
    <property type="entry name" value="CILIA- AND FLAGELLA-ASSOCIATED PROTEIN 410-RELATED"/>
    <property type="match status" value="1"/>
</dbReference>
<keyword evidence="4" id="KW-0433">Leucine-rich repeat</keyword>
<dbReference type="GO" id="GO:0005737">
    <property type="term" value="C:cytoplasm"/>
    <property type="evidence" value="ECO:0007669"/>
    <property type="project" value="UniProtKB-SubCell"/>
</dbReference>
<dbReference type="Pfam" id="PF14580">
    <property type="entry name" value="LRR_9"/>
    <property type="match status" value="1"/>
</dbReference>
<dbReference type="EMBL" id="ML210147">
    <property type="protein sequence ID" value="TFK30063.1"/>
    <property type="molecule type" value="Genomic_DNA"/>
</dbReference>
<comment type="subunit">
    <text evidence="7">Supercomplex made of cofactors A to E. Cofactors A and D function by capturing and stabilizing tubulin in a quasi-native conformation. Cofactor E binds to the cofactor D-tubulin complex; interaction with cofactor C then causes the release of tubulin polypeptides that are committed to the native state.</text>
</comment>
<dbReference type="PROSITE" id="PS51450">
    <property type="entry name" value="LRR"/>
    <property type="match status" value="1"/>
</dbReference>
<evidence type="ECO:0000256" key="5">
    <source>
        <dbReference type="ARBA" id="ARBA00022737"/>
    </source>
</evidence>
<evidence type="ECO:0000259" key="8">
    <source>
        <dbReference type="PROSITE" id="PS50245"/>
    </source>
</evidence>
<organism evidence="9 10">
    <name type="scientific">Coprinopsis marcescibilis</name>
    <name type="common">Agaric fungus</name>
    <name type="synonym">Psathyrella marcescibilis</name>
    <dbReference type="NCBI Taxonomy" id="230819"/>
    <lineage>
        <taxon>Eukaryota</taxon>
        <taxon>Fungi</taxon>
        <taxon>Dikarya</taxon>
        <taxon>Basidiomycota</taxon>
        <taxon>Agaricomycotina</taxon>
        <taxon>Agaricomycetes</taxon>
        <taxon>Agaricomycetidae</taxon>
        <taxon>Agaricales</taxon>
        <taxon>Agaricineae</taxon>
        <taxon>Psathyrellaceae</taxon>
        <taxon>Coprinopsis</taxon>
    </lineage>
</organism>
<dbReference type="Proteomes" id="UP000307440">
    <property type="component" value="Unassembled WGS sequence"/>
</dbReference>
<dbReference type="SUPFAM" id="SSF52047">
    <property type="entry name" value="RNI-like"/>
    <property type="match status" value="1"/>
</dbReference>
<reference evidence="9 10" key="1">
    <citation type="journal article" date="2019" name="Nat. Ecol. Evol.">
        <title>Megaphylogeny resolves global patterns of mushroom evolution.</title>
        <authorList>
            <person name="Varga T."/>
            <person name="Krizsan K."/>
            <person name="Foldi C."/>
            <person name="Dima B."/>
            <person name="Sanchez-Garcia M."/>
            <person name="Sanchez-Ramirez S."/>
            <person name="Szollosi G.J."/>
            <person name="Szarkandi J.G."/>
            <person name="Papp V."/>
            <person name="Albert L."/>
            <person name="Andreopoulos W."/>
            <person name="Angelini C."/>
            <person name="Antonin V."/>
            <person name="Barry K.W."/>
            <person name="Bougher N.L."/>
            <person name="Buchanan P."/>
            <person name="Buyck B."/>
            <person name="Bense V."/>
            <person name="Catcheside P."/>
            <person name="Chovatia M."/>
            <person name="Cooper J."/>
            <person name="Damon W."/>
            <person name="Desjardin D."/>
            <person name="Finy P."/>
            <person name="Geml J."/>
            <person name="Haridas S."/>
            <person name="Hughes K."/>
            <person name="Justo A."/>
            <person name="Karasinski D."/>
            <person name="Kautmanova I."/>
            <person name="Kiss B."/>
            <person name="Kocsube S."/>
            <person name="Kotiranta H."/>
            <person name="LaButti K.M."/>
            <person name="Lechner B.E."/>
            <person name="Liimatainen K."/>
            <person name="Lipzen A."/>
            <person name="Lukacs Z."/>
            <person name="Mihaltcheva S."/>
            <person name="Morgado L.N."/>
            <person name="Niskanen T."/>
            <person name="Noordeloos M.E."/>
            <person name="Ohm R.A."/>
            <person name="Ortiz-Santana B."/>
            <person name="Ovrebo C."/>
            <person name="Racz N."/>
            <person name="Riley R."/>
            <person name="Savchenko A."/>
            <person name="Shiryaev A."/>
            <person name="Soop K."/>
            <person name="Spirin V."/>
            <person name="Szebenyi C."/>
            <person name="Tomsovsky M."/>
            <person name="Tulloss R.E."/>
            <person name="Uehling J."/>
            <person name="Grigoriev I.V."/>
            <person name="Vagvolgyi C."/>
            <person name="Papp T."/>
            <person name="Martin F.M."/>
            <person name="Miettinen O."/>
            <person name="Hibbett D.S."/>
            <person name="Nagy L.G."/>
        </authorList>
    </citation>
    <scope>NUCLEOTIDE SEQUENCE [LARGE SCALE GENOMIC DNA]</scope>
    <source>
        <strain evidence="9 10">CBS 121175</strain>
    </source>
</reference>
<dbReference type="Pfam" id="PF01302">
    <property type="entry name" value="CAP_GLY"/>
    <property type="match status" value="1"/>
</dbReference>
<dbReference type="SMART" id="SM01052">
    <property type="entry name" value="CAP_GLY"/>
    <property type="match status" value="1"/>
</dbReference>
<comment type="similarity">
    <text evidence="2">Belongs to the TBCE family.</text>
</comment>
<dbReference type="PROSITE" id="PS50245">
    <property type="entry name" value="CAP_GLY_2"/>
    <property type="match status" value="1"/>
</dbReference>
<dbReference type="InterPro" id="IPR001611">
    <property type="entry name" value="Leu-rich_rpt"/>
</dbReference>
<evidence type="ECO:0000313" key="9">
    <source>
        <dbReference type="EMBL" id="TFK30063.1"/>
    </source>
</evidence>
<dbReference type="FunFam" id="2.30.30.190:FF:000016">
    <property type="entry name" value="Tubulin-folding cofactor E"/>
    <property type="match status" value="1"/>
</dbReference>
<proteinExistence type="inferred from homology"/>
<protein>
    <submittedName>
        <fullName evidence="9">Outer arm dynein light chain 1</fullName>
    </submittedName>
</protein>
<dbReference type="STRING" id="230819.A0A5C3LCA2"/>
<evidence type="ECO:0000256" key="4">
    <source>
        <dbReference type="ARBA" id="ARBA00022614"/>
    </source>
</evidence>
<evidence type="ECO:0000256" key="6">
    <source>
        <dbReference type="ARBA" id="ARBA00023186"/>
    </source>
</evidence>
<dbReference type="Gene3D" id="3.80.10.10">
    <property type="entry name" value="Ribonuclease Inhibitor"/>
    <property type="match status" value="2"/>
</dbReference>
<evidence type="ECO:0000256" key="7">
    <source>
        <dbReference type="ARBA" id="ARBA00026055"/>
    </source>
</evidence>
<gene>
    <name evidence="9" type="ORF">FA15DRAFT_699620</name>
</gene>
<keyword evidence="5" id="KW-0677">Repeat</keyword>
<dbReference type="SUPFAM" id="SSF74924">
    <property type="entry name" value="Cap-Gly domain"/>
    <property type="match status" value="1"/>
</dbReference>
<dbReference type="InterPro" id="IPR032675">
    <property type="entry name" value="LRR_dom_sf"/>
</dbReference>
<name>A0A5C3LCA2_COPMA</name>
<sequence length="539" mass="60008">MQPPPPIPLGTRILHNGQTGTVKYVGPVDGTTGIWLGIDWDDPERGKHDGSKDNKRYFTARNPHSGSFIRRSANLQCGVSFLDAIRSKYLEDLHGGQKLETVILGSSQGAIEVEAVNLDKIRSKLARLDRLRAVSLDSTLVSSADPPGNIKETCPNIQSLDLSLSLVCEWQVVASIAVELPQLQRLALNRNPLVIGTPDNISFMASHFDNLTELEINDTLLGWPNIQEIVGFMPCLQSLEAGFNHLQNLGGAGGTATRMVHPALRSLNLDTNELSDWVEIMQTFGPIPLLEKLNFSSNQLKDIPPPTQGSGISYLRFLSLSANSIASWNDVENLSRWCTGIQNISLRDNPITKEPHARSTVVSYFPTLRTLDGTAISTRERNDSERLYLASLSKNKQNPVGDARPFRWDELCEKHGEPNAVVSVTEDDKLGSRLIGSFISDLVFDNSKANGTPELRLYQTTKPPEKQMTLHQDQEIVLNVLPSMTLRNFLGRVKRATKIKNVVLWMKMRDDSYIPLREADRTLDWIGLETGSQIVYQIR</sequence>
<keyword evidence="10" id="KW-1185">Reference proteome</keyword>
<feature type="domain" description="CAP-Gly" evidence="8">
    <location>
        <begin position="26"/>
        <end position="70"/>
    </location>
</feature>
<dbReference type="OrthoDB" id="5273213at2759"/>
<evidence type="ECO:0000313" key="10">
    <source>
        <dbReference type="Proteomes" id="UP000307440"/>
    </source>
</evidence>
<dbReference type="InterPro" id="IPR000938">
    <property type="entry name" value="CAP-Gly_domain"/>
</dbReference>
<dbReference type="Gene3D" id="2.30.30.190">
    <property type="entry name" value="CAP Gly-rich-like domain"/>
    <property type="match status" value="1"/>
</dbReference>
<accession>A0A5C3LCA2</accession>
<dbReference type="AlphaFoldDB" id="A0A5C3LCA2"/>
<keyword evidence="3" id="KW-0963">Cytoplasm</keyword>
<dbReference type="InterPro" id="IPR036859">
    <property type="entry name" value="CAP-Gly_dom_sf"/>
</dbReference>
<evidence type="ECO:0000256" key="3">
    <source>
        <dbReference type="ARBA" id="ARBA00022490"/>
    </source>
</evidence>